<gene>
    <name evidence="2" type="ORF">F2Q68_00001369</name>
</gene>
<reference evidence="2" key="1">
    <citation type="submission" date="2019-12" db="EMBL/GenBank/DDBJ databases">
        <title>Genome sequencing and annotation of Brassica cretica.</title>
        <authorList>
            <person name="Studholme D.J."/>
            <person name="Sarris P.F."/>
        </authorList>
    </citation>
    <scope>NUCLEOTIDE SEQUENCE</scope>
    <source>
        <strain evidence="2">PFS-001/15</strain>
        <tissue evidence="2">Leaf</tissue>
    </source>
</reference>
<accession>A0A8S9JMV7</accession>
<proteinExistence type="predicted"/>
<evidence type="ECO:0000313" key="3">
    <source>
        <dbReference type="Proteomes" id="UP000712281"/>
    </source>
</evidence>
<feature type="compositionally biased region" description="Basic and acidic residues" evidence="1">
    <location>
        <begin position="26"/>
        <end position="46"/>
    </location>
</feature>
<feature type="region of interest" description="Disordered" evidence="1">
    <location>
        <begin position="23"/>
        <end position="49"/>
    </location>
</feature>
<sequence length="63" mass="6605">MGEGGDGGVLKAIPLAFGVGVGSLHPDSDKDSKTMDPSDKDPDPDILKLAGYPIRPRPSYIHC</sequence>
<name>A0A8S9JMV7_BRACR</name>
<comment type="caution">
    <text evidence="2">The sequence shown here is derived from an EMBL/GenBank/DDBJ whole genome shotgun (WGS) entry which is preliminary data.</text>
</comment>
<protein>
    <submittedName>
        <fullName evidence="2">Uncharacterized protein</fullName>
    </submittedName>
</protein>
<dbReference type="AlphaFoldDB" id="A0A8S9JMV7"/>
<evidence type="ECO:0000313" key="2">
    <source>
        <dbReference type="EMBL" id="KAF2582872.1"/>
    </source>
</evidence>
<dbReference type="EMBL" id="QGKW02001660">
    <property type="protein sequence ID" value="KAF2582872.1"/>
    <property type="molecule type" value="Genomic_DNA"/>
</dbReference>
<organism evidence="2 3">
    <name type="scientific">Brassica cretica</name>
    <name type="common">Mustard</name>
    <dbReference type="NCBI Taxonomy" id="69181"/>
    <lineage>
        <taxon>Eukaryota</taxon>
        <taxon>Viridiplantae</taxon>
        <taxon>Streptophyta</taxon>
        <taxon>Embryophyta</taxon>
        <taxon>Tracheophyta</taxon>
        <taxon>Spermatophyta</taxon>
        <taxon>Magnoliopsida</taxon>
        <taxon>eudicotyledons</taxon>
        <taxon>Gunneridae</taxon>
        <taxon>Pentapetalae</taxon>
        <taxon>rosids</taxon>
        <taxon>malvids</taxon>
        <taxon>Brassicales</taxon>
        <taxon>Brassicaceae</taxon>
        <taxon>Brassiceae</taxon>
        <taxon>Brassica</taxon>
    </lineage>
</organism>
<evidence type="ECO:0000256" key="1">
    <source>
        <dbReference type="SAM" id="MobiDB-lite"/>
    </source>
</evidence>
<dbReference type="Proteomes" id="UP000712281">
    <property type="component" value="Unassembled WGS sequence"/>
</dbReference>